<keyword evidence="8 10" id="KW-0472">Membrane</keyword>
<feature type="transmembrane region" description="Helical" evidence="10">
    <location>
        <begin position="171"/>
        <end position="192"/>
    </location>
</feature>
<organism evidence="13 14">
    <name type="scientific">Pseudozyma antarctica (strain T-34)</name>
    <name type="common">Yeast</name>
    <name type="synonym">Candida antarctica</name>
    <dbReference type="NCBI Taxonomy" id="1151754"/>
    <lineage>
        <taxon>Eukaryota</taxon>
        <taxon>Fungi</taxon>
        <taxon>Dikarya</taxon>
        <taxon>Basidiomycota</taxon>
        <taxon>Ustilaginomycotina</taxon>
        <taxon>Ustilaginomycetes</taxon>
        <taxon>Ustilaginales</taxon>
        <taxon>Ustilaginaceae</taxon>
        <taxon>Moesziomyces</taxon>
    </lineage>
</organism>
<evidence type="ECO:0000256" key="8">
    <source>
        <dbReference type="ARBA" id="ARBA00023136"/>
    </source>
</evidence>
<dbReference type="Pfam" id="PF24357">
    <property type="entry name" value="TMD0_ABC"/>
    <property type="match status" value="1"/>
</dbReference>
<dbReference type="InterPro" id="IPR017871">
    <property type="entry name" value="ABC_transporter-like_CS"/>
</dbReference>
<feature type="transmembrane region" description="Helical" evidence="10">
    <location>
        <begin position="213"/>
        <end position="233"/>
    </location>
</feature>
<gene>
    <name evidence="13" type="ORF">PANT_20c00080</name>
</gene>
<reference evidence="14" key="1">
    <citation type="journal article" date="2013" name="Genome Announc.">
        <title>Genome sequence of the basidiomycetous yeast Pseudozyma antarctica T-34, a producer of the glycolipid biosurfactants mannosylerythritol lipids.</title>
        <authorList>
            <person name="Morita T."/>
            <person name="Koike H."/>
            <person name="Koyama Y."/>
            <person name="Hagiwara H."/>
            <person name="Ito E."/>
            <person name="Fukuoka T."/>
            <person name="Imura T."/>
            <person name="Machida M."/>
            <person name="Kitamoto D."/>
        </authorList>
    </citation>
    <scope>NUCLEOTIDE SEQUENCE [LARGE SCALE GENOMIC DNA]</scope>
    <source>
        <strain evidence="14">T-34</strain>
    </source>
</reference>
<dbReference type="InterPro" id="IPR044746">
    <property type="entry name" value="ABCC_6TM_D1"/>
</dbReference>
<feature type="transmembrane region" description="Helical" evidence="10">
    <location>
        <begin position="448"/>
        <end position="465"/>
    </location>
</feature>
<feature type="transmembrane region" description="Helical" evidence="10">
    <location>
        <begin position="106"/>
        <end position="129"/>
    </location>
</feature>
<comment type="subcellular location">
    <subcellularLocation>
        <location evidence="1">Membrane</location>
        <topology evidence="1">Multi-pass membrane protein</topology>
    </subcellularLocation>
</comment>
<name>M9MHS9_PSEA3</name>
<dbReference type="GO" id="GO:0005524">
    <property type="term" value="F:ATP binding"/>
    <property type="evidence" value="ECO:0007669"/>
    <property type="project" value="UniProtKB-KW"/>
</dbReference>
<feature type="transmembrane region" description="Helical" evidence="10">
    <location>
        <begin position="344"/>
        <end position="368"/>
    </location>
</feature>
<evidence type="ECO:0000256" key="2">
    <source>
        <dbReference type="ARBA" id="ARBA00022448"/>
    </source>
</evidence>
<dbReference type="FunFam" id="1.20.1560.10:FF:000013">
    <property type="entry name" value="ABC transporter C family member 2"/>
    <property type="match status" value="1"/>
</dbReference>
<evidence type="ECO:0000256" key="5">
    <source>
        <dbReference type="ARBA" id="ARBA00022741"/>
    </source>
</evidence>
<dbReference type="STRING" id="1151754.M9MHS9"/>
<evidence type="ECO:0000256" key="7">
    <source>
        <dbReference type="ARBA" id="ARBA00022989"/>
    </source>
</evidence>
<evidence type="ECO:0000313" key="14">
    <source>
        <dbReference type="Proteomes" id="UP000011976"/>
    </source>
</evidence>
<keyword evidence="6" id="KW-0067">ATP-binding</keyword>
<dbReference type="CDD" id="cd18580">
    <property type="entry name" value="ABC_6TM_ABCC_D2"/>
    <property type="match status" value="1"/>
</dbReference>
<keyword evidence="9" id="KW-0325">Glycoprotein</keyword>
<dbReference type="SUPFAM" id="SSF52540">
    <property type="entry name" value="P-loop containing nucleoside triphosphate hydrolases"/>
    <property type="match status" value="2"/>
</dbReference>
<keyword evidence="5" id="KW-0547">Nucleotide-binding</keyword>
<feature type="transmembrane region" description="Helical" evidence="10">
    <location>
        <begin position="73"/>
        <end position="94"/>
    </location>
</feature>
<dbReference type="InterPro" id="IPR036640">
    <property type="entry name" value="ABC1_TM_sf"/>
</dbReference>
<dbReference type="GO" id="GO:0140359">
    <property type="term" value="F:ABC-type transporter activity"/>
    <property type="evidence" value="ECO:0007669"/>
    <property type="project" value="InterPro"/>
</dbReference>
<feature type="transmembrane region" description="Helical" evidence="10">
    <location>
        <begin position="531"/>
        <end position="553"/>
    </location>
</feature>
<dbReference type="InterPro" id="IPR003439">
    <property type="entry name" value="ABC_transporter-like_ATP-bd"/>
</dbReference>
<feature type="domain" description="ABC transporter" evidence="11">
    <location>
        <begin position="1299"/>
        <end position="1534"/>
    </location>
</feature>
<feature type="domain" description="ABC transmembrane type-1" evidence="12">
    <location>
        <begin position="965"/>
        <end position="1243"/>
    </location>
</feature>
<dbReference type="SUPFAM" id="SSF90123">
    <property type="entry name" value="ABC transporter transmembrane region"/>
    <property type="match status" value="2"/>
</dbReference>
<dbReference type="Gene3D" id="1.20.1560.10">
    <property type="entry name" value="ABC transporter type 1, transmembrane domain"/>
    <property type="match status" value="2"/>
</dbReference>
<dbReference type="InterPro" id="IPR003593">
    <property type="entry name" value="AAA+_ATPase"/>
</dbReference>
<evidence type="ECO:0000256" key="9">
    <source>
        <dbReference type="ARBA" id="ARBA00023180"/>
    </source>
</evidence>
<dbReference type="InterPro" id="IPR011527">
    <property type="entry name" value="ABC1_TM_dom"/>
</dbReference>
<feature type="transmembrane region" description="Helical" evidence="10">
    <location>
        <begin position="1191"/>
        <end position="1211"/>
    </location>
</feature>
<evidence type="ECO:0000259" key="11">
    <source>
        <dbReference type="PROSITE" id="PS50893"/>
    </source>
</evidence>
<feature type="transmembrane region" description="Helical" evidence="10">
    <location>
        <begin position="141"/>
        <end position="159"/>
    </location>
</feature>
<dbReference type="CDD" id="cd18579">
    <property type="entry name" value="ABC_6TM_ABCC_D1"/>
    <property type="match status" value="1"/>
</dbReference>
<dbReference type="InterPro" id="IPR050173">
    <property type="entry name" value="ABC_transporter_C-like"/>
</dbReference>
<feature type="domain" description="ABC transporter" evidence="11">
    <location>
        <begin position="642"/>
        <end position="882"/>
    </location>
</feature>
<dbReference type="PANTHER" id="PTHR24223">
    <property type="entry name" value="ATP-BINDING CASSETTE SUB-FAMILY C"/>
    <property type="match status" value="1"/>
</dbReference>
<feature type="domain" description="ABC transmembrane type-1" evidence="12">
    <location>
        <begin position="305"/>
        <end position="594"/>
    </location>
</feature>
<sequence>MTLSFSRSICYDGTTLRPDSRCRTLDFTVGFENVVLSILPNAVFSLLWIACRLPHLVRRKSIVTRAWKADRMLLARTAIGLVLFSLSLALLVVVNLQSRSSATYQSIGSSTFLAACSVSLATSVVFSLATWFERRRVVGGNWLLPVWLLLTLLFDAARLRTLGLLDVSSNHAALFALFAAHLACKCCSFVLESSNPFEQSFRRRAQAVPREQTATFIDRLGFLWLFPLLASGIKGTLTLDSLQPLGVSYDPRHLKAELDRHWTGSTRPESLPHLFPALRRTHALTLSLLRSFFPALILKPLIPRLILTAAQLALPFLISDTITFVQSYQQGESAGSIPPQPPAIGWSLAASFGLLFFVIAASTGQYFFSVSQASTLLRGALVTSVLDKCVSLDLSRASQLGSAGATNLLGVDVEKVVFCIDPLHELWSGMVTIVIGSYILWLQIGLSFLAPLVTTLFVLSVLPLINRGLGDRQKAWSAQTDSRLQLTRSILRAAQAIKMMAWENVAIRRLVSARTSEIEAMKRYYWRLSNVVAATNLASDLLMLVTFVVYALVARSSSSLADFNTRTIFTAVSTLNLISTPLLMIGQRLAILMSSLASVQRIQRFLEDQQAPVNLIHAAERPSELSAEAKVVSAEEDLAVSINFDAVEVRWTERPQATLSGITLDFPAGQLSTISGPTSCGKTTLLLATLGEALPSSGSISFRSAGRASPRLPDGCPRFGYTDQAAWVQETKSVRENIIFFSQHYDLQWFRTCLDATALTEDVVHWAEGDARLAKHLSGGQRQRVALARTLYASPGLDVVLLDDAFSALDARVETHILTQLFHPKIGILTGKTTVLVTNAAHIVTAFSRYHVLLSEQGDIDSAGPPSRLAIPLRAADGQEAPVADEAAVQQAPSDLGGSELVQARTDKIEATLSPDSTDEAVDQVASADTVDSVKDDGVEQVSQSKIGFSTYKTWFAMASYRRLAFALFFNVMVIATTVGSQIVLEKWAGANEKRPGKDFAAWITAFAVLVVATCLSFVAFFYPFLLWVVPRASDRIHRAELTAVLGSPLSYFHSTPLGRTLNRFSQDLFFIDWDWPVQCSNFTSNLLTLLGSLVLMVVSVPYLIIILLLLAVLSWTLRRLYMPSSRQLRRLEMASKSPLYTSCGDAVEGIAVLRAFRRQHVMLESVMLPAIDRSQRPFYYVYAVRRWLQVYLNFVVLIINLSLVLLCVGLRGSSLVALIGVSLSQTTQISQMINQCIVSWTEAEIAAVAIERVNELIQTPQESDQRSQDGGSVQSEMHRAAQGAEPAAFEFRRFWAWYQSDEHKDQREQNSTAVLTDVSLSIAQRSYTCVCGRSGSGKSTLMLAITRMLAKTQGQLWMYGRSIASLSSQEIRSQILVVPQQPFILTGSTIRSNLDVEELCNDDQVLWQALEAVQLKSSVASLDDKLEGNMFSPSQSQLFALARALVISKTNPRIRVLLLDEINSSLSAEADQCIQEIVRTSFQHLTVVSIVHRLDYIEKADKVLVLDHGRVAEFDAPHVLLADSNTQLYQLYHARNAAADDGQ</sequence>
<evidence type="ECO:0000256" key="6">
    <source>
        <dbReference type="ARBA" id="ARBA00022840"/>
    </source>
</evidence>
<keyword evidence="7 10" id="KW-1133">Transmembrane helix</keyword>
<evidence type="ECO:0000313" key="13">
    <source>
        <dbReference type="EMBL" id="GAC76372.1"/>
    </source>
</evidence>
<dbReference type="Gene3D" id="3.40.50.300">
    <property type="entry name" value="P-loop containing nucleotide triphosphate hydrolases"/>
    <property type="match status" value="2"/>
</dbReference>
<feature type="transmembrane region" description="Helical" evidence="10">
    <location>
        <begin position="34"/>
        <end position="53"/>
    </location>
</feature>
<dbReference type="PANTHER" id="PTHR24223:SF399">
    <property type="entry name" value="ABC TRANSPORTER ATNG"/>
    <property type="match status" value="1"/>
</dbReference>
<evidence type="ECO:0000256" key="3">
    <source>
        <dbReference type="ARBA" id="ARBA00022692"/>
    </source>
</evidence>
<feature type="transmembrane region" description="Helical" evidence="10">
    <location>
        <begin position="1000"/>
        <end position="1030"/>
    </location>
</feature>
<dbReference type="PROSITE" id="PS00211">
    <property type="entry name" value="ABC_TRANSPORTER_1"/>
    <property type="match status" value="1"/>
</dbReference>
<evidence type="ECO:0000256" key="4">
    <source>
        <dbReference type="ARBA" id="ARBA00022737"/>
    </source>
</evidence>
<dbReference type="SMART" id="SM00382">
    <property type="entry name" value="AAA"/>
    <property type="match status" value="2"/>
</dbReference>
<evidence type="ECO:0000256" key="10">
    <source>
        <dbReference type="SAM" id="Phobius"/>
    </source>
</evidence>
<accession>M9MHS9</accession>
<keyword evidence="4" id="KW-0677">Repeat</keyword>
<dbReference type="InterPro" id="IPR044726">
    <property type="entry name" value="ABCC_6TM_D2"/>
</dbReference>
<dbReference type="PROSITE" id="PS50893">
    <property type="entry name" value="ABC_TRANSPORTER_2"/>
    <property type="match status" value="2"/>
</dbReference>
<feature type="transmembrane region" description="Helical" evidence="10">
    <location>
        <begin position="425"/>
        <end position="442"/>
    </location>
</feature>
<dbReference type="GO" id="GO:0016887">
    <property type="term" value="F:ATP hydrolysis activity"/>
    <property type="evidence" value="ECO:0007669"/>
    <property type="project" value="InterPro"/>
</dbReference>
<feature type="transmembrane region" description="Helical" evidence="10">
    <location>
        <begin position="1094"/>
        <end position="1118"/>
    </location>
</feature>
<dbReference type="InterPro" id="IPR027417">
    <property type="entry name" value="P-loop_NTPase"/>
</dbReference>
<keyword evidence="3 10" id="KW-0812">Transmembrane</keyword>
<protein>
    <submittedName>
        <fullName evidence="13">Multidrug resistance-associated protein</fullName>
    </submittedName>
</protein>
<dbReference type="PROSITE" id="PS50929">
    <property type="entry name" value="ABC_TM1F"/>
    <property type="match status" value="2"/>
</dbReference>
<evidence type="ECO:0000259" key="12">
    <source>
        <dbReference type="PROSITE" id="PS50929"/>
    </source>
</evidence>
<dbReference type="GO" id="GO:0016020">
    <property type="term" value="C:membrane"/>
    <property type="evidence" value="ECO:0007669"/>
    <property type="project" value="UniProtKB-SubCell"/>
</dbReference>
<dbReference type="Pfam" id="PF00005">
    <property type="entry name" value="ABC_tran"/>
    <property type="match status" value="2"/>
</dbReference>
<feature type="transmembrane region" description="Helical" evidence="10">
    <location>
        <begin position="964"/>
        <end position="985"/>
    </location>
</feature>
<proteinExistence type="predicted"/>
<dbReference type="Pfam" id="PF00664">
    <property type="entry name" value="ABC_membrane"/>
    <property type="match status" value="2"/>
</dbReference>
<evidence type="ECO:0000256" key="1">
    <source>
        <dbReference type="ARBA" id="ARBA00004141"/>
    </source>
</evidence>
<dbReference type="InterPro" id="IPR056227">
    <property type="entry name" value="TMD0_ABC"/>
</dbReference>
<dbReference type="Proteomes" id="UP000011976">
    <property type="component" value="Unassembled WGS sequence"/>
</dbReference>
<keyword evidence="2" id="KW-0813">Transport</keyword>
<dbReference type="EMBL" id="DF196786">
    <property type="protein sequence ID" value="GAC76372.1"/>
    <property type="molecule type" value="Genomic_DNA"/>
</dbReference>